<dbReference type="EMBL" id="JBHTON010000008">
    <property type="protein sequence ID" value="MFD1484422.1"/>
    <property type="molecule type" value="Genomic_DNA"/>
</dbReference>
<evidence type="ECO:0000313" key="1">
    <source>
        <dbReference type="EMBL" id="MFD1484422.1"/>
    </source>
</evidence>
<reference evidence="2" key="1">
    <citation type="journal article" date="2019" name="Int. J. Syst. Evol. Microbiol.">
        <title>The Global Catalogue of Microorganisms (GCM) 10K type strain sequencing project: providing services to taxonomists for standard genome sequencing and annotation.</title>
        <authorList>
            <consortium name="The Broad Institute Genomics Platform"/>
            <consortium name="The Broad Institute Genome Sequencing Center for Infectious Disease"/>
            <person name="Wu L."/>
            <person name="Ma J."/>
        </authorList>
    </citation>
    <scope>NUCLEOTIDE SEQUENCE [LARGE SCALE GENOMIC DNA]</scope>
    <source>
        <strain evidence="2">CCM 8903</strain>
    </source>
</reference>
<comment type="caution">
    <text evidence="1">The sequence shown here is derived from an EMBL/GenBank/DDBJ whole genome shotgun (WGS) entry which is preliminary data.</text>
</comment>
<accession>A0ABW4E4X6</accession>
<dbReference type="Pfam" id="PF09966">
    <property type="entry name" value="DUF2200"/>
    <property type="match status" value="1"/>
</dbReference>
<dbReference type="RefSeq" id="WP_125753368.1">
    <property type="nucleotide sequence ID" value="NZ_JBHTON010000008.1"/>
</dbReference>
<organism evidence="1 2">
    <name type="scientific">Lacticaseibacillus baoqingensis</name>
    <dbReference type="NCBI Taxonomy" id="2486013"/>
    <lineage>
        <taxon>Bacteria</taxon>
        <taxon>Bacillati</taxon>
        <taxon>Bacillota</taxon>
        <taxon>Bacilli</taxon>
        <taxon>Lactobacillales</taxon>
        <taxon>Lactobacillaceae</taxon>
        <taxon>Lacticaseibacillus</taxon>
    </lineage>
</organism>
<name>A0ABW4E4X6_9LACO</name>
<proteinExistence type="predicted"/>
<dbReference type="InterPro" id="IPR023204">
    <property type="entry name" value="SP1917_dom_sf"/>
</dbReference>
<evidence type="ECO:0000313" key="2">
    <source>
        <dbReference type="Proteomes" id="UP001597252"/>
    </source>
</evidence>
<dbReference type="InterPro" id="IPR014580">
    <property type="entry name" value="UCP033199"/>
</dbReference>
<keyword evidence="2" id="KW-1185">Reference proteome</keyword>
<dbReference type="Proteomes" id="UP001597252">
    <property type="component" value="Unassembled WGS sequence"/>
</dbReference>
<protein>
    <submittedName>
        <fullName evidence="1">DUF2200 family protein</fullName>
    </submittedName>
</protein>
<sequence length="110" mass="12590">MSERIFALPFNQLYPLYLNKIQRKGRTQAELDAVLRWLTGYDTATLHTSTLPLRDFFTQAQMPLASSQITGVICGVRVETIRDPLLQQIRQMDKVVDELAKGKAIDQILR</sequence>
<gene>
    <name evidence="1" type="ORF">ACFQ5J_04140</name>
</gene>
<dbReference type="Gene3D" id="1.10.8.290">
    <property type="entry name" value="uncharacterized protein sp1917 domain"/>
    <property type="match status" value="1"/>
</dbReference>